<evidence type="ECO:0000313" key="2">
    <source>
        <dbReference type="Proteomes" id="UP000182332"/>
    </source>
</evidence>
<evidence type="ECO:0000313" key="1">
    <source>
        <dbReference type="EMBL" id="SEU07543.1"/>
    </source>
</evidence>
<gene>
    <name evidence="1" type="ORF">SAMN05216197_1532</name>
</gene>
<sequence>MSRAEAKFREAFERLKTGRTELVPAGTRMSQNAVAREVGVIPSALRPSRFPDLCREIAEWIDEHKGDPVQKSGRQKNLAERNAKRAVREQLEAMKAQRDLALSKLLSAEVHILELTMEVRRLRALAPERVVPIRPADRGQAAGKKPKL</sequence>
<reference evidence="1 2" key="1">
    <citation type="submission" date="2016-10" db="EMBL/GenBank/DDBJ databases">
        <authorList>
            <person name="de Groot N.N."/>
        </authorList>
    </citation>
    <scope>NUCLEOTIDE SEQUENCE [LARGE SCALE GENOMIC DNA]</scope>
    <source>
        <strain evidence="1 2">DSM 11363</strain>
    </source>
</reference>
<dbReference type="AlphaFoldDB" id="A0A1I0JBZ6"/>
<protein>
    <submittedName>
        <fullName evidence="1">Uncharacterized protein</fullName>
    </submittedName>
</protein>
<dbReference type="Proteomes" id="UP000182332">
    <property type="component" value="Unassembled WGS sequence"/>
</dbReference>
<accession>A0A1I0JBZ6</accession>
<name>A0A1I0JBZ6_9PSED</name>
<proteinExistence type="predicted"/>
<dbReference type="EMBL" id="FOHW01000053">
    <property type="protein sequence ID" value="SEU07543.1"/>
    <property type="molecule type" value="Genomic_DNA"/>
</dbReference>
<organism evidence="1 2">
    <name type="scientific">Pseudomonas graminis</name>
    <dbReference type="NCBI Taxonomy" id="158627"/>
    <lineage>
        <taxon>Bacteria</taxon>
        <taxon>Pseudomonadati</taxon>
        <taxon>Pseudomonadota</taxon>
        <taxon>Gammaproteobacteria</taxon>
        <taxon>Pseudomonadales</taxon>
        <taxon>Pseudomonadaceae</taxon>
        <taxon>Pseudomonas</taxon>
    </lineage>
</organism>